<comment type="similarity">
    <text evidence="5">Belongs to the dTDP-4-dehydrorhamnose 3,5-epimerase family.</text>
</comment>
<dbReference type="Pfam" id="PF00908">
    <property type="entry name" value="dTDP_sugar_isom"/>
    <property type="match status" value="1"/>
</dbReference>
<evidence type="ECO:0000256" key="1">
    <source>
        <dbReference type="ARBA" id="ARBA00001298"/>
    </source>
</evidence>
<dbReference type="NCBIfam" id="TIGR01221">
    <property type="entry name" value="rmlC"/>
    <property type="match status" value="1"/>
</dbReference>
<name>A0ABN6PM75_9BURK</name>
<evidence type="ECO:0000256" key="5">
    <source>
        <dbReference type="RuleBase" id="RU364069"/>
    </source>
</evidence>
<keyword evidence="7" id="KW-1185">Reference proteome</keyword>
<evidence type="ECO:0000313" key="7">
    <source>
        <dbReference type="Proteomes" id="UP001057498"/>
    </source>
</evidence>
<dbReference type="Proteomes" id="UP001057498">
    <property type="component" value="Chromosome"/>
</dbReference>
<dbReference type="PANTHER" id="PTHR21047">
    <property type="entry name" value="DTDP-6-DEOXY-D-GLUCOSE-3,5 EPIMERASE"/>
    <property type="match status" value="1"/>
</dbReference>
<dbReference type="CDD" id="cd00438">
    <property type="entry name" value="cupin_RmlC"/>
    <property type="match status" value="1"/>
</dbReference>
<organism evidence="6 7">
    <name type="scientific">Sphaerotilus microaerophilus</name>
    <dbReference type="NCBI Taxonomy" id="2914710"/>
    <lineage>
        <taxon>Bacteria</taxon>
        <taxon>Pseudomonadati</taxon>
        <taxon>Pseudomonadota</taxon>
        <taxon>Betaproteobacteria</taxon>
        <taxon>Burkholderiales</taxon>
        <taxon>Sphaerotilaceae</taxon>
        <taxon>Sphaerotilus</taxon>
    </lineage>
</organism>
<dbReference type="InterPro" id="IPR000888">
    <property type="entry name" value="RmlC-like"/>
</dbReference>
<dbReference type="InterPro" id="IPR014710">
    <property type="entry name" value="RmlC-like_jellyroll"/>
</dbReference>
<evidence type="ECO:0000256" key="2">
    <source>
        <dbReference type="ARBA" id="ARBA00001997"/>
    </source>
</evidence>
<comment type="pathway">
    <text evidence="5">Carbohydrate biosynthesis; dTDP-L-rhamnose biosynthesis.</text>
</comment>
<reference evidence="6" key="1">
    <citation type="submission" date="2022-04" db="EMBL/GenBank/DDBJ databases">
        <title>Whole genome sequence of Sphaerotilus sp. FB-5.</title>
        <authorList>
            <person name="Takeda M."/>
            <person name="Narihara S."/>
            <person name="Akimoto M."/>
            <person name="Akimoto R."/>
            <person name="Nishiyashiki S."/>
            <person name="Murakami T."/>
        </authorList>
    </citation>
    <scope>NUCLEOTIDE SEQUENCE</scope>
    <source>
        <strain evidence="6">FB-5</strain>
    </source>
</reference>
<comment type="subunit">
    <text evidence="5">Homodimer.</text>
</comment>
<keyword evidence="5" id="KW-0413">Isomerase</keyword>
<evidence type="ECO:0000313" key="6">
    <source>
        <dbReference type="EMBL" id="BDI04335.1"/>
    </source>
</evidence>
<protein>
    <recommendedName>
        <fullName evidence="4 5">dTDP-4-dehydrorhamnose 3,5-epimerase</fullName>
        <ecNumber evidence="3 5">5.1.3.13</ecNumber>
    </recommendedName>
    <alternativeName>
        <fullName evidence="5">Thymidine diphospho-4-keto-rhamnose 3,5-epimerase</fullName>
    </alternativeName>
</protein>
<comment type="function">
    <text evidence="2 5">Catalyzes the epimerization of the C3' and C5'positions of dTDP-6-deoxy-D-xylo-4-hexulose, forming dTDP-6-deoxy-L-lyxo-4-hexulose.</text>
</comment>
<sequence length="183" mass="20474">MNIIRTAIPELLILEPQVFGDTRGFFVESWHQRRFDEAVGAPIAFVQDNHSRSARGVLRGLHFQLPPHAQGKLVRVVQGRVFDVAVDVRRSSATFGRWVGVELSEDNHRQFWIPPGFAHGFLVLSESADFLYKTTDHHAPACERAVRWDDPTLAIEWPEPALARALSAKDLAAPSLADADLFA</sequence>
<dbReference type="InterPro" id="IPR011051">
    <property type="entry name" value="RmlC_Cupin_sf"/>
</dbReference>
<dbReference type="EMBL" id="AP025730">
    <property type="protein sequence ID" value="BDI04335.1"/>
    <property type="molecule type" value="Genomic_DNA"/>
</dbReference>
<proteinExistence type="inferred from homology"/>
<dbReference type="Gene3D" id="2.60.120.10">
    <property type="entry name" value="Jelly Rolls"/>
    <property type="match status" value="1"/>
</dbReference>
<dbReference type="SUPFAM" id="SSF51182">
    <property type="entry name" value="RmlC-like cupins"/>
    <property type="match status" value="1"/>
</dbReference>
<evidence type="ECO:0000256" key="4">
    <source>
        <dbReference type="ARBA" id="ARBA00019595"/>
    </source>
</evidence>
<evidence type="ECO:0000256" key="3">
    <source>
        <dbReference type="ARBA" id="ARBA00012098"/>
    </source>
</evidence>
<comment type="catalytic activity">
    <reaction evidence="1 5">
        <text>dTDP-4-dehydro-6-deoxy-alpha-D-glucose = dTDP-4-dehydro-beta-L-rhamnose</text>
        <dbReference type="Rhea" id="RHEA:16969"/>
        <dbReference type="ChEBI" id="CHEBI:57649"/>
        <dbReference type="ChEBI" id="CHEBI:62830"/>
        <dbReference type="EC" id="5.1.3.13"/>
    </reaction>
</comment>
<dbReference type="PANTHER" id="PTHR21047:SF2">
    <property type="entry name" value="THYMIDINE DIPHOSPHO-4-KETO-RHAMNOSE 3,5-EPIMERASE"/>
    <property type="match status" value="1"/>
</dbReference>
<accession>A0ABN6PM75</accession>
<gene>
    <name evidence="6" type="primary">rfbC</name>
    <name evidence="6" type="ORF">CATMQ487_13050</name>
</gene>
<dbReference type="RefSeq" id="WP_251972465.1">
    <property type="nucleotide sequence ID" value="NZ_AP025730.1"/>
</dbReference>
<dbReference type="EC" id="5.1.3.13" evidence="3 5"/>